<dbReference type="AlphaFoldDB" id="A0A915D8N6"/>
<proteinExistence type="predicted"/>
<keyword evidence="1" id="KW-1185">Reference proteome</keyword>
<reference evidence="2" key="1">
    <citation type="submission" date="2022-11" db="UniProtKB">
        <authorList>
            <consortium name="WormBaseParasite"/>
        </authorList>
    </citation>
    <scope>IDENTIFICATION</scope>
</reference>
<name>A0A915D8N6_9BILA</name>
<dbReference type="WBParaSite" id="jg17279">
    <property type="protein sequence ID" value="jg17279"/>
    <property type="gene ID" value="jg17279"/>
</dbReference>
<organism evidence="1 2">
    <name type="scientific">Ditylenchus dipsaci</name>
    <dbReference type="NCBI Taxonomy" id="166011"/>
    <lineage>
        <taxon>Eukaryota</taxon>
        <taxon>Metazoa</taxon>
        <taxon>Ecdysozoa</taxon>
        <taxon>Nematoda</taxon>
        <taxon>Chromadorea</taxon>
        <taxon>Rhabditida</taxon>
        <taxon>Tylenchina</taxon>
        <taxon>Tylenchomorpha</taxon>
        <taxon>Sphaerularioidea</taxon>
        <taxon>Anguinidae</taxon>
        <taxon>Anguininae</taxon>
        <taxon>Ditylenchus</taxon>
    </lineage>
</organism>
<evidence type="ECO:0000313" key="1">
    <source>
        <dbReference type="Proteomes" id="UP000887574"/>
    </source>
</evidence>
<protein>
    <submittedName>
        <fullName evidence="2">B box-type domain-containing protein</fullName>
    </submittedName>
</protein>
<evidence type="ECO:0000313" key="2">
    <source>
        <dbReference type="WBParaSite" id="jg17279"/>
    </source>
</evidence>
<accession>A0A915D8N6</accession>
<sequence>MSSVKNVLESCPNSLIFQTVRKDYLPTCQTLVAIPKDSPLPTVYLIKGLVDKAKAKKLAAGLEENSSCTSCSESALLKKLFLCQTCSPNANDPKLFLCASCMLQSHNGHSHIKADLLATPTLIQQLKDNASFSKEEITDDIYLTKQAMTDFNHARYRAEELFARYIKMCLDKSNLFEATSQKYFLQKIEVENELKTIEESTTKFLDANSKIRESFFKSTEQKKLLCLALEEIMPEELLSDSNIGNTQGSSFASVPIMQIPSPPTKNVLYFPEITVDRLVEERFGLSLTKTGAIDHYIRGISTVTVHGIIGINVSIFYVTQRSANEIKRKTLMDTSNQQFAFKYPRMG</sequence>
<dbReference type="Proteomes" id="UP000887574">
    <property type="component" value="Unplaced"/>
</dbReference>